<reference evidence="2 3" key="1">
    <citation type="submission" date="2012-02" db="EMBL/GenBank/DDBJ databases">
        <title>Shotgun genome sequence of Phaeospirillum photometricum DSM 122.</title>
        <authorList>
            <person name="Duquesne K."/>
            <person name="Sturgis J."/>
        </authorList>
    </citation>
    <scope>NUCLEOTIDE SEQUENCE [LARGE SCALE GENOMIC DNA]</scope>
    <source>
        <strain evidence="3">DSM122</strain>
    </source>
</reference>
<protein>
    <recommendedName>
        <fullName evidence="4">Double Cache domain-containing protein</fullName>
    </recommendedName>
</protein>
<evidence type="ECO:0000313" key="3">
    <source>
        <dbReference type="Proteomes" id="UP000033220"/>
    </source>
</evidence>
<proteinExistence type="predicted"/>
<sequence>MRLVVVFVLLALLVTWTVVAETSRREADLLNARTELLHTGAAAMLEGFVSRGRVLQSVLLRDDRTLDLVSRLTASDAGARDEATRTLHALLESRQTALQGQGYGGLSLRDARGGLLLPLGSPVDQRPLGLPVLRALESRGQVWGFEAGDRFALFRMIHVLEDEGERVGYLDTSLSRAVVLKSLALSLPGVALDLVLNGSAVGAAVPPGSPGVAPSSLGPSFVRELPPPGGGGLDDGHFGLRDPGGLVEEALARAPREALSAGLARGQAFALFVDGGPDVTGVIALLPLFDLEGTPIGLMTGFWPGTERAALWTQAVLVLAIGLGLIVVLGGWPWFCVRPGFAPSGNVGAW</sequence>
<keyword evidence="3" id="KW-1185">Reference proteome</keyword>
<dbReference type="PATRIC" id="fig|1150469.3.peg.925"/>
<evidence type="ECO:0000256" key="1">
    <source>
        <dbReference type="SAM" id="Phobius"/>
    </source>
</evidence>
<evidence type="ECO:0000313" key="2">
    <source>
        <dbReference type="EMBL" id="CCG07431.1"/>
    </source>
</evidence>
<dbReference type="KEGG" id="rpm:RSPPHO_00805"/>
<organism evidence="2 3">
    <name type="scientific">Pararhodospirillum photometricum DSM 122</name>
    <dbReference type="NCBI Taxonomy" id="1150469"/>
    <lineage>
        <taxon>Bacteria</taxon>
        <taxon>Pseudomonadati</taxon>
        <taxon>Pseudomonadota</taxon>
        <taxon>Alphaproteobacteria</taxon>
        <taxon>Rhodospirillales</taxon>
        <taxon>Rhodospirillaceae</taxon>
        <taxon>Pararhodospirillum</taxon>
    </lineage>
</organism>
<dbReference type="HOGENOM" id="CLU_791971_0_0_5"/>
<keyword evidence="1" id="KW-0472">Membrane</keyword>
<dbReference type="Proteomes" id="UP000033220">
    <property type="component" value="Chromosome DSM 122"/>
</dbReference>
<dbReference type="EMBL" id="HE663493">
    <property type="protein sequence ID" value="CCG07431.1"/>
    <property type="molecule type" value="Genomic_DNA"/>
</dbReference>
<dbReference type="RefSeq" id="WP_014414071.1">
    <property type="nucleotide sequence ID" value="NC_017059.1"/>
</dbReference>
<keyword evidence="1" id="KW-0812">Transmembrane</keyword>
<gene>
    <name evidence="2" type="ORF">RSPPHO_00805</name>
</gene>
<dbReference type="AlphaFoldDB" id="H6SQW6"/>
<accession>H6SQW6</accession>
<keyword evidence="1" id="KW-1133">Transmembrane helix</keyword>
<evidence type="ECO:0008006" key="4">
    <source>
        <dbReference type="Google" id="ProtNLM"/>
    </source>
</evidence>
<feature type="transmembrane region" description="Helical" evidence="1">
    <location>
        <begin position="311"/>
        <end position="335"/>
    </location>
</feature>
<name>H6SQW6_PARPM</name>